<proteinExistence type="predicted"/>
<evidence type="ECO:0000313" key="2">
    <source>
        <dbReference type="Proteomes" id="UP001197093"/>
    </source>
</evidence>
<keyword evidence="2" id="KW-1185">Reference proteome</keyword>
<reference evidence="1" key="1">
    <citation type="submission" date="2023-02" db="EMBL/GenBank/DDBJ databases">
        <authorList>
            <person name="Palmer J.M."/>
        </authorList>
    </citation>
    <scope>NUCLEOTIDE SEQUENCE</scope>
    <source>
        <strain evidence="1">FW57</strain>
    </source>
</reference>
<sequence length="56" mass="6366">MCRRINYRRLRCPKCGDLRKDSKKEPCPEGQTKGFGKCKAGVTDSDANIVHNCPRK</sequence>
<comment type="caution">
    <text evidence="1">The sequence shown here is derived from an EMBL/GenBank/DDBJ whole genome shotgun (WGS) entry which is preliminary data.</text>
</comment>
<protein>
    <submittedName>
        <fullName evidence="1">Uncharacterized protein</fullName>
    </submittedName>
</protein>
<evidence type="ECO:0000313" key="1">
    <source>
        <dbReference type="EMBL" id="KAG7292422.1"/>
    </source>
</evidence>
<gene>
    <name evidence="1" type="ORF">NEMBOFW57_002457</name>
</gene>
<name>A0AAD4F3D5_9PEZI</name>
<organism evidence="1 2">
    <name type="scientific">Staphylotrichum longicolle</name>
    <dbReference type="NCBI Taxonomy" id="669026"/>
    <lineage>
        <taxon>Eukaryota</taxon>
        <taxon>Fungi</taxon>
        <taxon>Dikarya</taxon>
        <taxon>Ascomycota</taxon>
        <taxon>Pezizomycotina</taxon>
        <taxon>Sordariomycetes</taxon>
        <taxon>Sordariomycetidae</taxon>
        <taxon>Sordariales</taxon>
        <taxon>Chaetomiaceae</taxon>
        <taxon>Staphylotrichum</taxon>
    </lineage>
</organism>
<dbReference type="EMBL" id="JAHCVI010000001">
    <property type="protein sequence ID" value="KAG7292422.1"/>
    <property type="molecule type" value="Genomic_DNA"/>
</dbReference>
<dbReference type="Proteomes" id="UP001197093">
    <property type="component" value="Unassembled WGS sequence"/>
</dbReference>
<accession>A0AAD4F3D5</accession>
<dbReference type="AlphaFoldDB" id="A0AAD4F3D5"/>